<evidence type="ECO:0008006" key="4">
    <source>
        <dbReference type="Google" id="ProtNLM"/>
    </source>
</evidence>
<feature type="compositionally biased region" description="Polar residues" evidence="1">
    <location>
        <begin position="132"/>
        <end position="143"/>
    </location>
</feature>
<evidence type="ECO:0000313" key="3">
    <source>
        <dbReference type="Proteomes" id="UP000033647"/>
    </source>
</evidence>
<organism evidence="2 3">
    <name type="scientific">Zymoseptoria brevis</name>
    <dbReference type="NCBI Taxonomy" id="1047168"/>
    <lineage>
        <taxon>Eukaryota</taxon>
        <taxon>Fungi</taxon>
        <taxon>Dikarya</taxon>
        <taxon>Ascomycota</taxon>
        <taxon>Pezizomycotina</taxon>
        <taxon>Dothideomycetes</taxon>
        <taxon>Dothideomycetidae</taxon>
        <taxon>Mycosphaerellales</taxon>
        <taxon>Mycosphaerellaceae</taxon>
        <taxon>Zymoseptoria</taxon>
    </lineage>
</organism>
<accession>A0A0F4GPW3</accession>
<dbReference type="EMBL" id="LAFY01000416">
    <property type="protein sequence ID" value="KJX98250.1"/>
    <property type="molecule type" value="Genomic_DNA"/>
</dbReference>
<protein>
    <recommendedName>
        <fullName evidence="4">Tesmin/TSO1-like CXC domain-containing protein</fullName>
    </recommendedName>
</protein>
<dbReference type="Proteomes" id="UP000033647">
    <property type="component" value="Unassembled WGS sequence"/>
</dbReference>
<dbReference type="OrthoDB" id="10403207at2759"/>
<sequence>MASPSKIRPELLEHYVKCCEEYYRALERLNAFNWPAEDVSSATWLSNSKAGPSRVQPEFHVISSDEHVSNGVTSDEEDSDEEHSEGTDSDEEEDIQDPRHPTQQHQAGPSRTPHTLFKHVSRSHEEDHRTLASCQSTPRSSTAEKIVSEAPSTRPSEKCNCKFARGTSKSCNTARCSCRKTGATCHSGCGCGSLCENPMDVLLKLTHHPGGRTAPTASACFAKYIEENPALRVKIFSGQAAAGEVCQDMLTKLTRPDTAFEKDHTLKEWNEQWQKMDKTYPRYPEYHCHILRLFAYAFSIDRNKFSHDIGTKHPDSHIWSWCREAWVQRHRVKHCWKCKNCFDDSWHCEKCGVCKAGSVFPCDGCGGYAFDGWRAGRTNGKAIDTVPDSTDSPAGAGPSKKRPRRQTLGNEDVTEVSASSKL</sequence>
<feature type="region of interest" description="Disordered" evidence="1">
    <location>
        <begin position="46"/>
        <end position="149"/>
    </location>
</feature>
<gene>
    <name evidence="2" type="ORF">TI39_contig424g00005</name>
</gene>
<name>A0A0F4GPW3_9PEZI</name>
<reference evidence="2 3" key="1">
    <citation type="submission" date="2015-03" db="EMBL/GenBank/DDBJ databases">
        <title>RNA-seq based gene annotation and comparative genomics of four Zymoseptoria species reveal species-specific pathogenicity related genes and transposable element activity.</title>
        <authorList>
            <person name="Grandaubert J."/>
            <person name="Bhattacharyya A."/>
            <person name="Stukenbrock E.H."/>
        </authorList>
    </citation>
    <scope>NUCLEOTIDE SEQUENCE [LARGE SCALE GENOMIC DNA]</scope>
    <source>
        <strain evidence="2 3">Zb18110</strain>
    </source>
</reference>
<evidence type="ECO:0000313" key="2">
    <source>
        <dbReference type="EMBL" id="KJX98250.1"/>
    </source>
</evidence>
<feature type="compositionally biased region" description="Polar residues" evidence="1">
    <location>
        <begin position="101"/>
        <end position="113"/>
    </location>
</feature>
<keyword evidence="3" id="KW-1185">Reference proteome</keyword>
<dbReference type="AlphaFoldDB" id="A0A0F4GPW3"/>
<feature type="compositionally biased region" description="Acidic residues" evidence="1">
    <location>
        <begin position="74"/>
        <end position="95"/>
    </location>
</feature>
<feature type="region of interest" description="Disordered" evidence="1">
    <location>
        <begin position="381"/>
        <end position="422"/>
    </location>
</feature>
<evidence type="ECO:0000256" key="1">
    <source>
        <dbReference type="SAM" id="MobiDB-lite"/>
    </source>
</evidence>
<comment type="caution">
    <text evidence="2">The sequence shown here is derived from an EMBL/GenBank/DDBJ whole genome shotgun (WGS) entry which is preliminary data.</text>
</comment>
<dbReference type="STRING" id="1047168.A0A0F4GPW3"/>
<proteinExistence type="predicted"/>